<dbReference type="PANTHER" id="PTHR12919:SF20">
    <property type="entry name" value="SMALL RIBOSOMAL SUBUNIT PROTEIN BS16M"/>
    <property type="match status" value="1"/>
</dbReference>
<accession>A0A2K9NSX3</accession>
<dbReference type="GO" id="GO:0006412">
    <property type="term" value="P:translation"/>
    <property type="evidence" value="ECO:0007669"/>
    <property type="project" value="UniProtKB-UniRule"/>
</dbReference>
<dbReference type="Gene3D" id="3.30.1320.10">
    <property type="match status" value="1"/>
</dbReference>
<proteinExistence type="inferred from homology"/>
<dbReference type="Proteomes" id="UP000235584">
    <property type="component" value="Chromosome"/>
</dbReference>
<comment type="similarity">
    <text evidence="1">Belongs to the bacterial ribosomal protein bS16 family.</text>
</comment>
<dbReference type="RefSeq" id="WP_102243912.1">
    <property type="nucleotide sequence ID" value="NZ_CP025704.1"/>
</dbReference>
<name>A0A2K9NSX3_BACTC</name>
<dbReference type="GO" id="GO:0015935">
    <property type="term" value="C:small ribosomal subunit"/>
    <property type="evidence" value="ECO:0007669"/>
    <property type="project" value="TreeGrafter"/>
</dbReference>
<dbReference type="OrthoDB" id="9807878at2"/>
<dbReference type="NCBIfam" id="TIGR00002">
    <property type="entry name" value="S16"/>
    <property type="match status" value="1"/>
</dbReference>
<dbReference type="InterPro" id="IPR020592">
    <property type="entry name" value="Ribosomal_bS16_CS"/>
</dbReference>
<evidence type="ECO:0000313" key="3">
    <source>
        <dbReference type="Proteomes" id="UP000235584"/>
    </source>
</evidence>
<reference evidence="2 3" key="1">
    <citation type="submission" date="2018-01" db="EMBL/GenBank/DDBJ databases">
        <title>Complete genome sequence of Bacteriovorax stolpii DSM12778.</title>
        <authorList>
            <person name="Tang B."/>
            <person name="Chang J."/>
        </authorList>
    </citation>
    <scope>NUCLEOTIDE SEQUENCE [LARGE SCALE GENOMIC DNA]</scope>
    <source>
        <strain evidence="2 3">DSM 12778</strain>
    </source>
</reference>
<dbReference type="InterPro" id="IPR000307">
    <property type="entry name" value="Ribosomal_bS16"/>
</dbReference>
<dbReference type="GO" id="GO:0005737">
    <property type="term" value="C:cytoplasm"/>
    <property type="evidence" value="ECO:0007669"/>
    <property type="project" value="UniProtKB-ARBA"/>
</dbReference>
<dbReference type="SUPFAM" id="SSF54565">
    <property type="entry name" value="Ribosomal protein S16"/>
    <property type="match status" value="1"/>
</dbReference>
<sequence length="80" mass="8756">MLTVRLSRGGRKNDPVYTIVVTDSRKSRDGGFLEKLGQYNPHDATSLKNVKVDRLKALVASGATLSDTVRTLLSNQKIAL</sequence>
<dbReference type="GO" id="GO:0003735">
    <property type="term" value="F:structural constituent of ribosome"/>
    <property type="evidence" value="ECO:0007669"/>
    <property type="project" value="InterPro"/>
</dbReference>
<dbReference type="HAMAP" id="MF_00385">
    <property type="entry name" value="Ribosomal_bS16"/>
    <property type="match status" value="1"/>
</dbReference>
<dbReference type="KEGG" id="bsto:C0V70_11015"/>
<dbReference type="PROSITE" id="PS00732">
    <property type="entry name" value="RIBOSOMAL_S16"/>
    <property type="match status" value="1"/>
</dbReference>
<dbReference type="Pfam" id="PF00886">
    <property type="entry name" value="Ribosomal_S16"/>
    <property type="match status" value="1"/>
</dbReference>
<dbReference type="AlphaFoldDB" id="A0A2K9NSX3"/>
<keyword evidence="3" id="KW-1185">Reference proteome</keyword>
<dbReference type="EMBL" id="CP025704">
    <property type="protein sequence ID" value="AUN98621.1"/>
    <property type="molecule type" value="Genomic_DNA"/>
</dbReference>
<keyword evidence="1 2" id="KW-0689">Ribosomal protein</keyword>
<protein>
    <recommendedName>
        <fullName evidence="1">Small ribosomal subunit protein bS16</fullName>
    </recommendedName>
</protein>
<dbReference type="InterPro" id="IPR023803">
    <property type="entry name" value="Ribosomal_bS16_dom_sf"/>
</dbReference>
<evidence type="ECO:0000313" key="2">
    <source>
        <dbReference type="EMBL" id="AUN98621.1"/>
    </source>
</evidence>
<organism evidence="2 3">
    <name type="scientific">Bacteriovorax stolpii</name>
    <name type="common">Bdellovibrio stolpii</name>
    <dbReference type="NCBI Taxonomy" id="960"/>
    <lineage>
        <taxon>Bacteria</taxon>
        <taxon>Pseudomonadati</taxon>
        <taxon>Bdellovibrionota</taxon>
        <taxon>Bacteriovoracia</taxon>
        <taxon>Bacteriovoracales</taxon>
        <taxon>Bacteriovoracaceae</taxon>
        <taxon>Bacteriovorax</taxon>
    </lineage>
</organism>
<gene>
    <name evidence="1" type="primary">rpsP</name>
    <name evidence="2" type="ORF">C0V70_11015</name>
</gene>
<keyword evidence="1" id="KW-0687">Ribonucleoprotein</keyword>
<dbReference type="PANTHER" id="PTHR12919">
    <property type="entry name" value="30S RIBOSOMAL PROTEIN S16"/>
    <property type="match status" value="1"/>
</dbReference>
<evidence type="ECO:0000256" key="1">
    <source>
        <dbReference type="HAMAP-Rule" id="MF_00385"/>
    </source>
</evidence>